<proteinExistence type="predicted"/>
<gene>
    <name evidence="1" type="ORF">METZ01_LOCUS393371</name>
</gene>
<accession>A0A382V276</accession>
<dbReference type="EMBL" id="UINC01148560">
    <property type="protein sequence ID" value="SVD40517.1"/>
    <property type="molecule type" value="Genomic_DNA"/>
</dbReference>
<organism evidence="1">
    <name type="scientific">marine metagenome</name>
    <dbReference type="NCBI Taxonomy" id="408172"/>
    <lineage>
        <taxon>unclassified sequences</taxon>
        <taxon>metagenomes</taxon>
        <taxon>ecological metagenomes</taxon>
    </lineage>
</organism>
<sequence>MSEWLKVHAWKACMGETPSRVQIPLSPQIFGNKLIKRSTSILLLFISLCFSSGEPFGYIHNFSGDVFLDSNDEKRLLLPAISGRSVANGNIIRVKANSFCEIYSNDKRTFIRLDSDTDVKFVETEETREIYLKDGSLYISNRNPNISKKTFVFSDFSQIYLTSSNIWLSSNNSNHDKIYSFGEQINI</sequence>
<feature type="non-terminal residue" evidence="1">
    <location>
        <position position="187"/>
    </location>
</feature>
<reference evidence="1" key="1">
    <citation type="submission" date="2018-05" db="EMBL/GenBank/DDBJ databases">
        <authorList>
            <person name="Lanie J.A."/>
            <person name="Ng W.-L."/>
            <person name="Kazmierczak K.M."/>
            <person name="Andrzejewski T.M."/>
            <person name="Davidsen T.M."/>
            <person name="Wayne K.J."/>
            <person name="Tettelin H."/>
            <person name="Glass J.I."/>
            <person name="Rusch D."/>
            <person name="Podicherti R."/>
            <person name="Tsui H.-C.T."/>
            <person name="Winkler M.E."/>
        </authorList>
    </citation>
    <scope>NUCLEOTIDE SEQUENCE</scope>
</reference>
<dbReference type="AlphaFoldDB" id="A0A382V276"/>
<protein>
    <submittedName>
        <fullName evidence="1">Uncharacterized protein</fullName>
    </submittedName>
</protein>
<evidence type="ECO:0000313" key="1">
    <source>
        <dbReference type="EMBL" id="SVD40517.1"/>
    </source>
</evidence>
<name>A0A382V276_9ZZZZ</name>